<dbReference type="PANTHER" id="PTHR35519">
    <property type="entry name" value="MEMBRANE PROTEINS"/>
    <property type="match status" value="1"/>
</dbReference>
<dbReference type="PANTHER" id="PTHR35519:SF2">
    <property type="entry name" value="PH DOMAIN PROTEIN"/>
    <property type="match status" value="1"/>
</dbReference>
<evidence type="ECO:0008006" key="3">
    <source>
        <dbReference type="Google" id="ProtNLM"/>
    </source>
</evidence>
<dbReference type="Proteomes" id="UP000646579">
    <property type="component" value="Unassembled WGS sequence"/>
</dbReference>
<protein>
    <recommendedName>
        <fullName evidence="3">DUF4112 domain-containing protein</fullName>
    </recommendedName>
</protein>
<evidence type="ECO:0000313" key="2">
    <source>
        <dbReference type="Proteomes" id="UP000646579"/>
    </source>
</evidence>
<evidence type="ECO:0000313" key="1">
    <source>
        <dbReference type="EMBL" id="GHA12252.1"/>
    </source>
</evidence>
<organism evidence="1 2">
    <name type="scientific">Devosia pacifica</name>
    <dbReference type="NCBI Taxonomy" id="1335967"/>
    <lineage>
        <taxon>Bacteria</taxon>
        <taxon>Pseudomonadati</taxon>
        <taxon>Pseudomonadota</taxon>
        <taxon>Alphaproteobacteria</taxon>
        <taxon>Hyphomicrobiales</taxon>
        <taxon>Devosiaceae</taxon>
        <taxon>Devosia</taxon>
    </lineage>
</organism>
<sequence length="156" mass="16965">MVGRRLFGFWRMVRTGGYMARTSRRDAPVSVRSKKDIQIDSARYSELDRLANTLDSKWRIPGTGIRFGVDAVAGLIPGVGDAAAAVISGYLILQAARLGVPRSTLARMVGNVAVDTVFGSIPILGSVFDIFFKANNRNIKLVREAAGRDKSQPPRS</sequence>
<proteinExistence type="predicted"/>
<reference evidence="1" key="1">
    <citation type="journal article" date="2014" name="Int. J. Syst. Evol. Microbiol.">
        <title>Complete genome sequence of Corynebacterium casei LMG S-19264T (=DSM 44701T), isolated from a smear-ripened cheese.</title>
        <authorList>
            <consortium name="US DOE Joint Genome Institute (JGI-PGF)"/>
            <person name="Walter F."/>
            <person name="Albersmeier A."/>
            <person name="Kalinowski J."/>
            <person name="Ruckert C."/>
        </authorList>
    </citation>
    <scope>NUCLEOTIDE SEQUENCE</scope>
    <source>
        <strain evidence="1">KCTC 32437</strain>
    </source>
</reference>
<comment type="caution">
    <text evidence="1">The sequence shown here is derived from an EMBL/GenBank/DDBJ whole genome shotgun (WGS) entry which is preliminary data.</text>
</comment>
<accession>A0A918RVB4</accession>
<dbReference type="AlphaFoldDB" id="A0A918RVB4"/>
<dbReference type="Pfam" id="PF13430">
    <property type="entry name" value="DUF4112"/>
    <property type="match status" value="1"/>
</dbReference>
<name>A0A918RVB4_9HYPH</name>
<reference evidence="1" key="2">
    <citation type="submission" date="2020-09" db="EMBL/GenBank/DDBJ databases">
        <authorList>
            <person name="Sun Q."/>
            <person name="Kim S."/>
        </authorList>
    </citation>
    <scope>NUCLEOTIDE SEQUENCE</scope>
    <source>
        <strain evidence="1">KCTC 32437</strain>
    </source>
</reference>
<gene>
    <name evidence="1" type="ORF">GCM10007989_03370</name>
</gene>
<dbReference type="InterPro" id="IPR025187">
    <property type="entry name" value="DUF4112"/>
</dbReference>
<keyword evidence="2" id="KW-1185">Reference proteome</keyword>
<dbReference type="EMBL" id="BMZE01000001">
    <property type="protein sequence ID" value="GHA12252.1"/>
    <property type="molecule type" value="Genomic_DNA"/>
</dbReference>